<dbReference type="Gene3D" id="3.40.50.1400">
    <property type="match status" value="2"/>
</dbReference>
<dbReference type="InterPro" id="IPR050963">
    <property type="entry name" value="Sirohydro_Cobaltochel/CbiX"/>
</dbReference>
<dbReference type="RefSeq" id="WP_119714412.1">
    <property type="nucleotide sequence ID" value="NZ_OMOH01000001.1"/>
</dbReference>
<name>A0A375I0L4_9ACTN</name>
<evidence type="ECO:0000256" key="1">
    <source>
        <dbReference type="ARBA" id="ARBA00022723"/>
    </source>
</evidence>
<dbReference type="EMBL" id="OMOH01000001">
    <property type="protein sequence ID" value="SPF67111.1"/>
    <property type="molecule type" value="Genomic_DNA"/>
</dbReference>
<evidence type="ECO:0000256" key="3">
    <source>
        <dbReference type="SAM" id="MobiDB-lite"/>
    </source>
</evidence>
<dbReference type="PANTHER" id="PTHR33542">
    <property type="entry name" value="SIROHYDROCHLORIN FERROCHELATASE, CHLOROPLASTIC"/>
    <property type="match status" value="1"/>
</dbReference>
<proteinExistence type="predicted"/>
<evidence type="ECO:0000313" key="5">
    <source>
        <dbReference type="Proteomes" id="UP000265962"/>
    </source>
</evidence>
<keyword evidence="5" id="KW-1185">Reference proteome</keyword>
<dbReference type="OrthoDB" id="7345302at2"/>
<keyword evidence="2 4" id="KW-0456">Lyase</keyword>
<accession>A0A375I0L4</accession>
<dbReference type="GO" id="GO:0016852">
    <property type="term" value="F:sirohydrochlorin cobaltochelatase activity"/>
    <property type="evidence" value="ECO:0007669"/>
    <property type="project" value="UniProtKB-EC"/>
</dbReference>
<keyword evidence="1" id="KW-0479">Metal-binding</keyword>
<dbReference type="AlphaFoldDB" id="A0A375I0L4"/>
<sequence>MTTLTSTPASTSSAPAPTSTGPALVIALHGTRNPAGLTGAEQLSERVATQLPDVRVGVGWVDVHEETLEQTLPAVGPAVVVPAFLSAGYHVTHDIPAAVERTHGLARATSHVGADLDAALRDRLAEAGPLGDGVILASAGSRHDTANRETRATARRLSRLLDRPVEVGLFYAKHPSLDEAATRLREAGATDISVSTHALFPGLYQQRIAALGLPTAEPIGTHEALVAAIVRRYLEALPG</sequence>
<dbReference type="InterPro" id="IPR002762">
    <property type="entry name" value="CbiX-like"/>
</dbReference>
<gene>
    <name evidence="4" type="ORF">PROPJV5_0121</name>
</gene>
<feature type="region of interest" description="Disordered" evidence="3">
    <location>
        <begin position="1"/>
        <end position="21"/>
    </location>
</feature>
<evidence type="ECO:0000256" key="2">
    <source>
        <dbReference type="ARBA" id="ARBA00023239"/>
    </source>
</evidence>
<dbReference type="Proteomes" id="UP000265962">
    <property type="component" value="Unassembled WGS sequence"/>
</dbReference>
<dbReference type="Pfam" id="PF01903">
    <property type="entry name" value="CbiX"/>
    <property type="match status" value="2"/>
</dbReference>
<evidence type="ECO:0000313" key="4">
    <source>
        <dbReference type="EMBL" id="SPF67111.1"/>
    </source>
</evidence>
<reference evidence="5" key="1">
    <citation type="submission" date="2018-02" db="EMBL/GenBank/DDBJ databases">
        <authorList>
            <person name="Hornung B."/>
        </authorList>
    </citation>
    <scope>NUCLEOTIDE SEQUENCE [LARGE SCALE GENOMIC DNA]</scope>
</reference>
<dbReference type="GO" id="GO:0046872">
    <property type="term" value="F:metal ion binding"/>
    <property type="evidence" value="ECO:0007669"/>
    <property type="project" value="UniProtKB-KW"/>
</dbReference>
<dbReference type="SUPFAM" id="SSF53800">
    <property type="entry name" value="Chelatase"/>
    <property type="match status" value="1"/>
</dbReference>
<protein>
    <submittedName>
        <fullName evidence="4">Sirohydrochlorin cobaltochelatase</fullName>
        <ecNumber evidence="4">4.99.1.3</ecNumber>
    </submittedName>
</protein>
<dbReference type="CDD" id="cd03416">
    <property type="entry name" value="CbiX_SirB_N"/>
    <property type="match status" value="1"/>
</dbReference>
<organism evidence="4 5">
    <name type="scientific">Propionibacterium ruminifibrarum</name>
    <dbReference type="NCBI Taxonomy" id="1962131"/>
    <lineage>
        <taxon>Bacteria</taxon>
        <taxon>Bacillati</taxon>
        <taxon>Actinomycetota</taxon>
        <taxon>Actinomycetes</taxon>
        <taxon>Propionibacteriales</taxon>
        <taxon>Propionibacteriaceae</taxon>
        <taxon>Propionibacterium</taxon>
    </lineage>
</organism>
<dbReference type="PANTHER" id="PTHR33542:SF5">
    <property type="entry name" value="FERROCHELATASE CHE1"/>
    <property type="match status" value="1"/>
</dbReference>
<dbReference type="EC" id="4.99.1.3" evidence="4"/>